<dbReference type="RefSeq" id="WP_121587007.1">
    <property type="nucleotide sequence ID" value="NZ_RCHT01000014.1"/>
</dbReference>
<dbReference type="Pfam" id="PF01430">
    <property type="entry name" value="HSP33"/>
    <property type="match status" value="1"/>
</dbReference>
<organism evidence="7 8">
    <name type="scientific">Anaerotruncus massiliensis</name>
    <name type="common">ex Liu et al. 2021</name>
    <dbReference type="NCBI Taxonomy" id="2321404"/>
    <lineage>
        <taxon>Bacteria</taxon>
        <taxon>Bacillati</taxon>
        <taxon>Bacillota</taxon>
        <taxon>Clostridia</taxon>
        <taxon>Eubacteriales</taxon>
        <taxon>Oscillospiraceae</taxon>
        <taxon>Anaerotruncus</taxon>
    </lineage>
</organism>
<dbReference type="GO" id="GO:0042026">
    <property type="term" value="P:protein refolding"/>
    <property type="evidence" value="ECO:0007669"/>
    <property type="project" value="TreeGrafter"/>
</dbReference>
<keyword evidence="8" id="KW-1185">Reference proteome</keyword>
<dbReference type="NCBIfam" id="NF001033">
    <property type="entry name" value="PRK00114.1"/>
    <property type="match status" value="1"/>
</dbReference>
<evidence type="ECO:0000256" key="5">
    <source>
        <dbReference type="ARBA" id="ARBA00023284"/>
    </source>
</evidence>
<dbReference type="Gene3D" id="3.90.1280.10">
    <property type="entry name" value="HSP33 redox switch-like"/>
    <property type="match status" value="1"/>
</dbReference>
<dbReference type="Gene3D" id="3.55.30.10">
    <property type="entry name" value="Hsp33 domain"/>
    <property type="match status" value="1"/>
</dbReference>
<dbReference type="AlphaFoldDB" id="A0A498CUF9"/>
<evidence type="ECO:0000256" key="2">
    <source>
        <dbReference type="ARBA" id="ARBA00022833"/>
    </source>
</evidence>
<dbReference type="GO" id="GO:0005737">
    <property type="term" value="C:cytoplasm"/>
    <property type="evidence" value="ECO:0007669"/>
    <property type="project" value="UniProtKB-SubCell"/>
</dbReference>
<dbReference type="PANTHER" id="PTHR30111">
    <property type="entry name" value="33 KDA CHAPERONIN"/>
    <property type="match status" value="1"/>
</dbReference>
<evidence type="ECO:0000256" key="3">
    <source>
        <dbReference type="ARBA" id="ARBA00023157"/>
    </source>
</evidence>
<sequence length="290" mass="30728">MGKLIRAIAGDGSLVCTAVDSTDIAAEAERVHRTSATVTAALGRLMTAASIMGSQLKNEGDSVTVRLAGGGPAGSLIAVSDARGNPRGYVANPVVEIPLNRYGKLDVAGAVGKNGTLTVIKDVGLPEPSIGSVPIVSGEIAEDVTSYYAVSEQTPTVCALGVLVNPELTVRAAGGYLVQLLPGAGEDTIARLEENINAVKPVSTMIDEGMGPREIIETVLDGFSPEILDEREVRYRCTCSKQRVERALLSIGREDLEKLAEEQETTEVACHFCDKKYTFTRAELEALLRR</sequence>
<dbReference type="HAMAP" id="MF_00117">
    <property type="entry name" value="HslO"/>
    <property type="match status" value="1"/>
</dbReference>
<dbReference type="InterPro" id="IPR016153">
    <property type="entry name" value="Heat_shock_Hsp33_N"/>
</dbReference>
<comment type="PTM">
    <text evidence="6">Under oxidizing conditions two disulfide bonds are formed involving the reactive cysteines. Under reducing conditions zinc is bound to the reactive cysteines and the protein is inactive.</text>
</comment>
<evidence type="ECO:0000256" key="6">
    <source>
        <dbReference type="HAMAP-Rule" id="MF_00117"/>
    </source>
</evidence>
<dbReference type="EMBL" id="RCHT01000014">
    <property type="protein sequence ID" value="RLL10355.1"/>
    <property type="molecule type" value="Genomic_DNA"/>
</dbReference>
<dbReference type="SUPFAM" id="SSF64397">
    <property type="entry name" value="Hsp33 domain"/>
    <property type="match status" value="1"/>
</dbReference>
<keyword evidence="5 6" id="KW-0676">Redox-active center</keyword>
<evidence type="ECO:0000256" key="1">
    <source>
        <dbReference type="ARBA" id="ARBA00022490"/>
    </source>
</evidence>
<keyword evidence="4 6" id="KW-0143">Chaperone</keyword>
<evidence type="ECO:0000256" key="4">
    <source>
        <dbReference type="ARBA" id="ARBA00023186"/>
    </source>
</evidence>
<reference evidence="7 8" key="1">
    <citation type="submission" date="2018-10" db="EMBL/GenBank/DDBJ databases">
        <title>Anaerotruncus faecis sp. nov., isolated from human feces.</title>
        <authorList>
            <person name="Wang Y.-J."/>
        </authorList>
    </citation>
    <scope>NUCLEOTIDE SEQUENCE [LARGE SCALE GENOMIC DNA]</scope>
    <source>
        <strain evidence="7 8">22A2-44</strain>
    </source>
</reference>
<protein>
    <recommendedName>
        <fullName evidence="6">33 kDa chaperonin</fullName>
    </recommendedName>
    <alternativeName>
        <fullName evidence="6">Heat shock protein 33 homolog</fullName>
        <shortName evidence="6">HSP33</shortName>
    </alternativeName>
</protein>
<dbReference type="InterPro" id="IPR000397">
    <property type="entry name" value="Heat_shock_Hsp33"/>
</dbReference>
<dbReference type="SUPFAM" id="SSF118352">
    <property type="entry name" value="HSP33 redox switch-like"/>
    <property type="match status" value="1"/>
</dbReference>
<feature type="disulfide bond" description="Redox-active" evidence="6">
    <location>
        <begin position="237"/>
        <end position="239"/>
    </location>
</feature>
<dbReference type="InterPro" id="IPR016154">
    <property type="entry name" value="Heat_shock_Hsp33_C"/>
</dbReference>
<keyword evidence="2 6" id="KW-0862">Zinc</keyword>
<proteinExistence type="inferred from homology"/>
<dbReference type="CDD" id="cd00498">
    <property type="entry name" value="Hsp33"/>
    <property type="match status" value="1"/>
</dbReference>
<evidence type="ECO:0000313" key="8">
    <source>
        <dbReference type="Proteomes" id="UP000276301"/>
    </source>
</evidence>
<comment type="subcellular location">
    <subcellularLocation>
        <location evidence="6">Cytoplasm</location>
    </subcellularLocation>
</comment>
<dbReference type="PANTHER" id="PTHR30111:SF1">
    <property type="entry name" value="33 KDA CHAPERONIN"/>
    <property type="match status" value="1"/>
</dbReference>
<dbReference type="GO" id="GO:0051082">
    <property type="term" value="F:unfolded protein binding"/>
    <property type="evidence" value="ECO:0007669"/>
    <property type="project" value="UniProtKB-UniRule"/>
</dbReference>
<comment type="function">
    <text evidence="6">Redox regulated molecular chaperone. Protects both thermally unfolding and oxidatively damaged proteins from irreversible aggregation. Plays an important role in the bacterial defense system toward oxidative stress.</text>
</comment>
<feature type="disulfide bond" description="Redox-active" evidence="6">
    <location>
        <begin position="270"/>
        <end position="273"/>
    </location>
</feature>
<dbReference type="PIRSF" id="PIRSF005261">
    <property type="entry name" value="Heat_shock_Hsp33"/>
    <property type="match status" value="1"/>
</dbReference>
<accession>A0A498CUF9</accession>
<keyword evidence="3 6" id="KW-1015">Disulfide bond</keyword>
<dbReference type="GO" id="GO:0044183">
    <property type="term" value="F:protein folding chaperone"/>
    <property type="evidence" value="ECO:0007669"/>
    <property type="project" value="TreeGrafter"/>
</dbReference>
<comment type="similarity">
    <text evidence="6">Belongs to the HSP33 family.</text>
</comment>
<comment type="caution">
    <text evidence="7">The sequence shown here is derived from an EMBL/GenBank/DDBJ whole genome shotgun (WGS) entry which is preliminary data.</text>
</comment>
<dbReference type="Proteomes" id="UP000276301">
    <property type="component" value="Unassembled WGS sequence"/>
</dbReference>
<name>A0A498CUF9_9FIRM</name>
<keyword evidence="1 6" id="KW-0963">Cytoplasm</keyword>
<evidence type="ECO:0000313" key="7">
    <source>
        <dbReference type="EMBL" id="RLL10355.1"/>
    </source>
</evidence>
<gene>
    <name evidence="6 7" type="primary">hslO</name>
    <name evidence="7" type="ORF">D4A47_08860</name>
</gene>